<dbReference type="EMBL" id="WXEY01000032">
    <property type="protein sequence ID" value="MZP31314.1"/>
    <property type="molecule type" value="Genomic_DNA"/>
</dbReference>
<dbReference type="InterPro" id="IPR036890">
    <property type="entry name" value="HATPase_C_sf"/>
</dbReference>
<accession>A0A845L959</accession>
<protein>
    <submittedName>
        <fullName evidence="2">Anti-sigma regulatory factor</fullName>
    </submittedName>
</protein>
<dbReference type="Gene3D" id="3.30.565.10">
    <property type="entry name" value="Histidine kinase-like ATPase, C-terminal domain"/>
    <property type="match status" value="1"/>
</dbReference>
<dbReference type="Pfam" id="PF02518">
    <property type="entry name" value="HATPase_c"/>
    <property type="match status" value="1"/>
</dbReference>
<reference evidence="2 3" key="1">
    <citation type="submission" date="2020-01" db="EMBL/GenBank/DDBJ databases">
        <title>Whole-genome sequence of Heliobacterium undosum DSM 13378.</title>
        <authorList>
            <person name="Kyndt J.A."/>
            <person name="Meyer T.E."/>
        </authorList>
    </citation>
    <scope>NUCLEOTIDE SEQUENCE [LARGE SCALE GENOMIC DNA]</scope>
    <source>
        <strain evidence="2 3">DSM 13378</strain>
    </source>
</reference>
<dbReference type="AlphaFoldDB" id="A0A845L959"/>
<name>A0A845L959_9FIRM</name>
<gene>
    <name evidence="2" type="ORF">GTO91_16525</name>
</gene>
<comment type="caution">
    <text evidence="2">The sequence shown here is derived from an EMBL/GenBank/DDBJ whole genome shotgun (WGS) entry which is preliminary data.</text>
</comment>
<dbReference type="RefSeq" id="WP_161259831.1">
    <property type="nucleotide sequence ID" value="NZ_WXEY01000032.1"/>
</dbReference>
<evidence type="ECO:0000259" key="1">
    <source>
        <dbReference type="Pfam" id="PF02518"/>
    </source>
</evidence>
<dbReference type="Proteomes" id="UP000463470">
    <property type="component" value="Unassembled WGS sequence"/>
</dbReference>
<dbReference type="SUPFAM" id="SSF55874">
    <property type="entry name" value="ATPase domain of HSP90 chaperone/DNA topoisomerase II/histidine kinase"/>
    <property type="match status" value="1"/>
</dbReference>
<organism evidence="2 3">
    <name type="scientific">Heliomicrobium undosum</name>
    <dbReference type="NCBI Taxonomy" id="121734"/>
    <lineage>
        <taxon>Bacteria</taxon>
        <taxon>Bacillati</taxon>
        <taxon>Bacillota</taxon>
        <taxon>Clostridia</taxon>
        <taxon>Eubacteriales</taxon>
        <taxon>Heliobacteriaceae</taxon>
        <taxon>Heliomicrobium</taxon>
    </lineage>
</organism>
<sequence length="135" mass="14971">MTLIPKRERFPVTCAQEIVAVRQRVRDHATFLGFNRLDQTKLMTATSELARNMLDYAGGGTVFIEQVEAQGRRGLQITFEDQGPGIADLDLAMQDGYTSGNGLGHGLPGAKRLVNDFFISSRVDEGTQIVIVRWM</sequence>
<evidence type="ECO:0000313" key="2">
    <source>
        <dbReference type="EMBL" id="MZP31314.1"/>
    </source>
</evidence>
<keyword evidence="3" id="KW-1185">Reference proteome</keyword>
<dbReference type="OrthoDB" id="9799195at2"/>
<feature type="domain" description="Histidine kinase/HSP90-like ATPase" evidence="1">
    <location>
        <begin position="38"/>
        <end position="131"/>
    </location>
</feature>
<evidence type="ECO:0000313" key="3">
    <source>
        <dbReference type="Proteomes" id="UP000463470"/>
    </source>
</evidence>
<dbReference type="InterPro" id="IPR003594">
    <property type="entry name" value="HATPase_dom"/>
</dbReference>
<proteinExistence type="predicted"/>
<dbReference type="CDD" id="cd16934">
    <property type="entry name" value="HATPase_RsbT-like"/>
    <property type="match status" value="1"/>
</dbReference>